<dbReference type="RefSeq" id="WP_161040141.1">
    <property type="nucleotide sequence ID" value="NZ_WWCM01000011.1"/>
</dbReference>
<name>A0ABW9VMI2_9BURK</name>
<evidence type="ECO:0000256" key="3">
    <source>
        <dbReference type="ARBA" id="ARBA00022917"/>
    </source>
</evidence>
<organism evidence="5 6">
    <name type="scientific">Duganella qianjiadongensis</name>
    <dbReference type="NCBI Taxonomy" id="2692176"/>
    <lineage>
        <taxon>Bacteria</taxon>
        <taxon>Pseudomonadati</taxon>
        <taxon>Pseudomonadota</taxon>
        <taxon>Betaproteobacteria</taxon>
        <taxon>Burkholderiales</taxon>
        <taxon>Oxalobacteraceae</taxon>
        <taxon>Telluria group</taxon>
        <taxon>Duganella</taxon>
    </lineage>
</organism>
<keyword evidence="3" id="KW-0648">Protein biosynthesis</keyword>
<sequence>MNSSRPVYSSETGRLCPDCGQPIAQCRCKAAASARPLGDGAIKVSRESKGRGGKTVTLVKGMALDAEALAAMGKQLRSACGSGGTVKDGVIEIQGDHCERVIEALKKQGLQPKRVGG</sequence>
<keyword evidence="6" id="KW-1185">Reference proteome</keyword>
<evidence type="ECO:0000256" key="2">
    <source>
        <dbReference type="ARBA" id="ARBA00022845"/>
    </source>
</evidence>
<dbReference type="InterPro" id="IPR001950">
    <property type="entry name" value="SUI1"/>
</dbReference>
<dbReference type="PROSITE" id="PS50296">
    <property type="entry name" value="SUI1"/>
    <property type="match status" value="1"/>
</dbReference>
<comment type="caution">
    <text evidence="5">The sequence shown here is derived from an EMBL/GenBank/DDBJ whole genome shotgun (WGS) entry which is preliminary data.</text>
</comment>
<keyword evidence="2" id="KW-0810">Translation regulation</keyword>
<feature type="domain" description="SUI1" evidence="4">
    <location>
        <begin position="43"/>
        <end position="109"/>
    </location>
</feature>
<reference evidence="5 6" key="1">
    <citation type="submission" date="2019-12" db="EMBL/GenBank/DDBJ databases">
        <title>Novel species isolated from a subtropical stream in China.</title>
        <authorList>
            <person name="Lu H."/>
        </authorList>
    </citation>
    <scope>NUCLEOTIDE SEQUENCE [LARGE SCALE GENOMIC DNA]</scope>
    <source>
        <strain evidence="5 6">CY13W</strain>
    </source>
</reference>
<dbReference type="CDD" id="cd11567">
    <property type="entry name" value="YciH_like"/>
    <property type="match status" value="1"/>
</dbReference>
<accession>A0ABW9VMI2</accession>
<evidence type="ECO:0000313" key="5">
    <source>
        <dbReference type="EMBL" id="MYM40798.1"/>
    </source>
</evidence>
<dbReference type="InterPro" id="IPR050318">
    <property type="entry name" value="DENR/SUI1_TIF"/>
</dbReference>
<dbReference type="PIRSF" id="PIRSF037511">
    <property type="entry name" value="Transl_init_SUI1_pro"/>
    <property type="match status" value="1"/>
</dbReference>
<dbReference type="Proteomes" id="UP000478090">
    <property type="component" value="Unassembled WGS sequence"/>
</dbReference>
<keyword evidence="5" id="KW-0396">Initiation factor</keyword>
<evidence type="ECO:0000256" key="1">
    <source>
        <dbReference type="ARBA" id="ARBA00005422"/>
    </source>
</evidence>
<dbReference type="InterPro" id="IPR036877">
    <property type="entry name" value="SUI1_dom_sf"/>
</dbReference>
<dbReference type="NCBIfam" id="NF005297">
    <property type="entry name" value="PRK06824.1"/>
    <property type="match status" value="1"/>
</dbReference>
<evidence type="ECO:0000259" key="4">
    <source>
        <dbReference type="PROSITE" id="PS50296"/>
    </source>
</evidence>
<comment type="similarity">
    <text evidence="1">Belongs to the SUI1 family.</text>
</comment>
<evidence type="ECO:0000313" key="6">
    <source>
        <dbReference type="Proteomes" id="UP000478090"/>
    </source>
</evidence>
<dbReference type="PANTHER" id="PTHR12789">
    <property type="entry name" value="DENSITY-REGULATED PROTEIN HOMOLOG"/>
    <property type="match status" value="1"/>
</dbReference>
<protein>
    <submittedName>
        <fullName evidence="5">Translation initiation factor Sui1</fullName>
    </submittedName>
</protein>
<dbReference type="Pfam" id="PF01253">
    <property type="entry name" value="SUI1"/>
    <property type="match status" value="1"/>
</dbReference>
<dbReference type="Gene3D" id="3.30.780.10">
    <property type="entry name" value="SUI1-like domain"/>
    <property type="match status" value="1"/>
</dbReference>
<gene>
    <name evidence="5" type="ORF">GTP27_15835</name>
</gene>
<dbReference type="GO" id="GO:0003743">
    <property type="term" value="F:translation initiation factor activity"/>
    <property type="evidence" value="ECO:0007669"/>
    <property type="project" value="UniProtKB-KW"/>
</dbReference>
<dbReference type="EMBL" id="WWCM01000011">
    <property type="protein sequence ID" value="MYM40798.1"/>
    <property type="molecule type" value="Genomic_DNA"/>
</dbReference>
<dbReference type="InterPro" id="IPR005872">
    <property type="entry name" value="SUI1_arc_bac"/>
</dbReference>
<dbReference type="PANTHER" id="PTHR12789:SF0">
    <property type="entry name" value="DENSITY-REGULATED PROTEIN"/>
    <property type="match status" value="1"/>
</dbReference>
<dbReference type="SUPFAM" id="SSF55159">
    <property type="entry name" value="eIF1-like"/>
    <property type="match status" value="1"/>
</dbReference>
<proteinExistence type="inferred from homology"/>